<dbReference type="PRINTS" id="PR00173">
    <property type="entry name" value="EDTRNSPORT"/>
</dbReference>
<feature type="transmembrane region" description="Helical" evidence="6">
    <location>
        <begin position="48"/>
        <end position="68"/>
    </location>
</feature>
<organism evidence="7 8">
    <name type="scientific">Paralvinella palmiformis</name>
    <dbReference type="NCBI Taxonomy" id="53620"/>
    <lineage>
        <taxon>Eukaryota</taxon>
        <taxon>Metazoa</taxon>
        <taxon>Spiralia</taxon>
        <taxon>Lophotrochozoa</taxon>
        <taxon>Annelida</taxon>
        <taxon>Polychaeta</taxon>
        <taxon>Sedentaria</taxon>
        <taxon>Canalipalpata</taxon>
        <taxon>Terebellida</taxon>
        <taxon>Terebelliformia</taxon>
        <taxon>Alvinellidae</taxon>
        <taxon>Paralvinella</taxon>
    </lineage>
</organism>
<evidence type="ECO:0000256" key="4">
    <source>
        <dbReference type="ARBA" id="ARBA00022989"/>
    </source>
</evidence>
<dbReference type="InterPro" id="IPR050746">
    <property type="entry name" value="DAACS"/>
</dbReference>
<reference evidence="7" key="1">
    <citation type="journal article" date="2023" name="Mol. Biol. Evol.">
        <title>Third-Generation Sequencing Reveals the Adaptive Role of the Epigenome in Three Deep-Sea Polychaetes.</title>
        <authorList>
            <person name="Perez M."/>
            <person name="Aroh O."/>
            <person name="Sun Y."/>
            <person name="Lan Y."/>
            <person name="Juniper S.K."/>
            <person name="Young C.R."/>
            <person name="Angers B."/>
            <person name="Qian P.Y."/>
        </authorList>
    </citation>
    <scope>NUCLEOTIDE SEQUENCE</scope>
    <source>
        <strain evidence="7">P08H-3</strain>
    </source>
</reference>
<dbReference type="InterPro" id="IPR001991">
    <property type="entry name" value="Na-dicarboxylate_symporter"/>
</dbReference>
<feature type="transmembrane region" description="Helical" evidence="6">
    <location>
        <begin position="293"/>
        <end position="320"/>
    </location>
</feature>
<dbReference type="GO" id="GO:0005886">
    <property type="term" value="C:plasma membrane"/>
    <property type="evidence" value="ECO:0007669"/>
    <property type="project" value="TreeGrafter"/>
</dbReference>
<dbReference type="Pfam" id="PF00375">
    <property type="entry name" value="SDF"/>
    <property type="match status" value="2"/>
</dbReference>
<evidence type="ECO:0000256" key="6">
    <source>
        <dbReference type="RuleBase" id="RU361216"/>
    </source>
</evidence>
<dbReference type="Gene3D" id="1.10.3860.10">
    <property type="entry name" value="Sodium:dicarboxylate symporter"/>
    <property type="match status" value="3"/>
</dbReference>
<dbReference type="PANTHER" id="PTHR11958:SF63">
    <property type="entry name" value="AMINO ACID TRANSPORTER"/>
    <property type="match status" value="1"/>
</dbReference>
<sequence>MMMVGRSWTISVLPGRGRRTQQVFNMVAPSRCRCDCSRSRVRKVLGDNVLVIVLILAVIIGTGLGLGLRHLKPDYNVITWIAIWGELFLRMLKMIVLPLTVSCIIVGVASMESSSSGKLGVITLAYAFVTQLFAVFIGVILVMTIKPGAGFDDQPPEGVALVETSYTDVLTDLLSMLIAVAISAIGEKGKPLYQLFQSLNEVIMAAMKVIMWYSPLGIMSLICSALLDIEDLGRAVVSVGLLMVIVVTGCLLHHVAAMPYLLKSCPGKLGVNRRVTQFTLPVLISVDRDGSALFITVAVIFIAQTYAVQLGFAHMLMLIFREWASHPVFETMALDEAEAQTLKSCLTYLGHAPVRNGVGMDRESVRIAVPPYYRPSILVTVLSVTTSVIPSGSVMVIIMMSNVIQLPVTERLGLIMAVEWFNDRIRTGTNVASHAYGCAIIDSISKRMIQKLHEPCDKTDVPHDKEEAEMMCVVNIQDHDPEKENNVVSEPEKVHMNGVV</sequence>
<protein>
    <recommendedName>
        <fullName evidence="6">Amino acid transporter</fullName>
    </recommendedName>
</protein>
<dbReference type="Proteomes" id="UP001208570">
    <property type="component" value="Unassembled WGS sequence"/>
</dbReference>
<dbReference type="AlphaFoldDB" id="A0AAD9J3Q1"/>
<keyword evidence="6" id="KW-0769">Symport</keyword>
<keyword evidence="8" id="KW-1185">Reference proteome</keyword>
<keyword evidence="5 6" id="KW-0472">Membrane</keyword>
<comment type="caution">
    <text evidence="7">The sequence shown here is derived from an EMBL/GenBank/DDBJ whole genome shotgun (WGS) entry which is preliminary data.</text>
</comment>
<dbReference type="GO" id="GO:0015175">
    <property type="term" value="F:neutral L-amino acid transmembrane transporter activity"/>
    <property type="evidence" value="ECO:0007669"/>
    <property type="project" value="TreeGrafter"/>
</dbReference>
<evidence type="ECO:0000313" key="7">
    <source>
        <dbReference type="EMBL" id="KAK2146101.1"/>
    </source>
</evidence>
<comment type="subcellular location">
    <subcellularLocation>
        <location evidence="1 6">Membrane</location>
        <topology evidence="1 6">Multi-pass membrane protein</topology>
    </subcellularLocation>
</comment>
<dbReference type="GO" id="GO:0005313">
    <property type="term" value="F:L-glutamate transmembrane transporter activity"/>
    <property type="evidence" value="ECO:0007669"/>
    <property type="project" value="TreeGrafter"/>
</dbReference>
<keyword evidence="2 6" id="KW-0813">Transport</keyword>
<evidence type="ECO:0000256" key="1">
    <source>
        <dbReference type="ARBA" id="ARBA00004141"/>
    </source>
</evidence>
<proteinExistence type="inferred from homology"/>
<feature type="transmembrane region" description="Helical" evidence="6">
    <location>
        <begin position="88"/>
        <end position="109"/>
    </location>
</feature>
<accession>A0AAD9J3Q1</accession>
<feature type="transmembrane region" description="Helical" evidence="6">
    <location>
        <begin position="121"/>
        <end position="145"/>
    </location>
</feature>
<keyword evidence="3 6" id="KW-0812">Transmembrane</keyword>
<name>A0AAD9J3Q1_9ANNE</name>
<dbReference type="InterPro" id="IPR036458">
    <property type="entry name" value="Na:dicarbo_symporter_sf"/>
</dbReference>
<comment type="similarity">
    <text evidence="6">Belongs to the dicarboxylate/amino acid:cation symporter (DAACS) (TC 2.A.23) family.</text>
</comment>
<feature type="transmembrane region" description="Helical" evidence="6">
    <location>
        <begin position="377"/>
        <end position="398"/>
    </location>
</feature>
<dbReference type="PANTHER" id="PTHR11958">
    <property type="entry name" value="SODIUM/DICARBOXYLATE SYMPORTER-RELATED"/>
    <property type="match status" value="1"/>
</dbReference>
<evidence type="ECO:0000256" key="5">
    <source>
        <dbReference type="ARBA" id="ARBA00023136"/>
    </source>
</evidence>
<dbReference type="EMBL" id="JAODUP010000632">
    <property type="protein sequence ID" value="KAK2146101.1"/>
    <property type="molecule type" value="Genomic_DNA"/>
</dbReference>
<dbReference type="GO" id="GO:0015501">
    <property type="term" value="F:glutamate:sodium symporter activity"/>
    <property type="evidence" value="ECO:0007669"/>
    <property type="project" value="TreeGrafter"/>
</dbReference>
<evidence type="ECO:0000256" key="3">
    <source>
        <dbReference type="ARBA" id="ARBA00022692"/>
    </source>
</evidence>
<gene>
    <name evidence="7" type="ORF">LSH36_632g01023</name>
</gene>
<feature type="transmembrane region" description="Helical" evidence="6">
    <location>
        <begin position="205"/>
        <end position="227"/>
    </location>
</feature>
<keyword evidence="4 6" id="KW-1133">Transmembrane helix</keyword>
<dbReference type="SUPFAM" id="SSF118215">
    <property type="entry name" value="Proton glutamate symport protein"/>
    <property type="match status" value="2"/>
</dbReference>
<feature type="transmembrane region" description="Helical" evidence="6">
    <location>
        <begin position="239"/>
        <end position="262"/>
    </location>
</feature>
<evidence type="ECO:0000256" key="2">
    <source>
        <dbReference type="ARBA" id="ARBA00022448"/>
    </source>
</evidence>
<evidence type="ECO:0000313" key="8">
    <source>
        <dbReference type="Proteomes" id="UP001208570"/>
    </source>
</evidence>